<evidence type="ECO:0000256" key="1">
    <source>
        <dbReference type="ARBA" id="ARBA00001971"/>
    </source>
</evidence>
<organism evidence="9 10">
    <name type="scientific">Aspergillus fijiensis CBS 313.89</name>
    <dbReference type="NCBI Taxonomy" id="1448319"/>
    <lineage>
        <taxon>Eukaryota</taxon>
        <taxon>Fungi</taxon>
        <taxon>Dikarya</taxon>
        <taxon>Ascomycota</taxon>
        <taxon>Pezizomycotina</taxon>
        <taxon>Eurotiomycetes</taxon>
        <taxon>Eurotiomycetidae</taxon>
        <taxon>Eurotiales</taxon>
        <taxon>Aspergillaceae</taxon>
        <taxon>Aspergillus</taxon>
    </lineage>
</organism>
<reference evidence="9 10" key="1">
    <citation type="submission" date="2018-02" db="EMBL/GenBank/DDBJ databases">
        <title>The genomes of Aspergillus section Nigri reveals drivers in fungal speciation.</title>
        <authorList>
            <consortium name="DOE Joint Genome Institute"/>
            <person name="Vesth T.C."/>
            <person name="Nybo J."/>
            <person name="Theobald S."/>
            <person name="Brandl J."/>
            <person name="Frisvad J.C."/>
            <person name="Nielsen K.F."/>
            <person name="Lyhne E.K."/>
            <person name="Kogle M.E."/>
            <person name="Kuo A."/>
            <person name="Riley R."/>
            <person name="Clum A."/>
            <person name="Nolan M."/>
            <person name="Lipzen A."/>
            <person name="Salamov A."/>
            <person name="Henrissat B."/>
            <person name="Wiebenga A."/>
            <person name="De vries R.P."/>
            <person name="Grigoriev I.V."/>
            <person name="Mortensen U.H."/>
            <person name="Andersen M.R."/>
            <person name="Baker S.E."/>
        </authorList>
    </citation>
    <scope>NUCLEOTIDE SEQUENCE [LARGE SCALE GENOMIC DNA]</scope>
    <source>
        <strain evidence="9 10">CBS 313.89</strain>
    </source>
</reference>
<keyword evidence="8" id="KW-1133">Transmembrane helix</keyword>
<dbReference type="InterPro" id="IPR036396">
    <property type="entry name" value="Cyt_P450_sf"/>
</dbReference>
<dbReference type="InterPro" id="IPR001128">
    <property type="entry name" value="Cyt_P450"/>
</dbReference>
<keyword evidence="10" id="KW-1185">Reference proteome</keyword>
<dbReference type="GO" id="GO:0004497">
    <property type="term" value="F:monooxygenase activity"/>
    <property type="evidence" value="ECO:0007669"/>
    <property type="project" value="UniProtKB-KW"/>
</dbReference>
<dbReference type="InterPro" id="IPR002401">
    <property type="entry name" value="Cyt_P450_E_grp-I"/>
</dbReference>
<keyword evidence="3 6" id="KW-0479">Metal-binding</keyword>
<dbReference type="EMBL" id="KZ824626">
    <property type="protein sequence ID" value="RAK81184.1"/>
    <property type="molecule type" value="Genomic_DNA"/>
</dbReference>
<evidence type="ECO:0000256" key="6">
    <source>
        <dbReference type="PIRSR" id="PIRSR602401-1"/>
    </source>
</evidence>
<dbReference type="PROSITE" id="PS00086">
    <property type="entry name" value="CYTOCHROME_P450"/>
    <property type="match status" value="1"/>
</dbReference>
<dbReference type="CDD" id="cd11062">
    <property type="entry name" value="CYP58-like"/>
    <property type="match status" value="1"/>
</dbReference>
<feature type="binding site" description="axial binding residue" evidence="6">
    <location>
        <position position="451"/>
    </location>
    <ligand>
        <name>heme</name>
        <dbReference type="ChEBI" id="CHEBI:30413"/>
    </ligand>
    <ligandPart>
        <name>Fe</name>
        <dbReference type="ChEBI" id="CHEBI:18248"/>
    </ligandPart>
</feature>
<dbReference type="GeneID" id="63860100"/>
<dbReference type="Gene3D" id="1.10.630.10">
    <property type="entry name" value="Cytochrome P450"/>
    <property type="match status" value="1"/>
</dbReference>
<keyword evidence="8" id="KW-0472">Membrane</keyword>
<protein>
    <submittedName>
        <fullName evidence="9">Elymoclavine monooxygenase</fullName>
    </submittedName>
</protein>
<evidence type="ECO:0000256" key="8">
    <source>
        <dbReference type="SAM" id="Phobius"/>
    </source>
</evidence>
<dbReference type="GO" id="GO:0005506">
    <property type="term" value="F:iron ion binding"/>
    <property type="evidence" value="ECO:0007669"/>
    <property type="project" value="InterPro"/>
</dbReference>
<keyword evidence="8" id="KW-0812">Transmembrane</keyword>
<dbReference type="OrthoDB" id="3945418at2759"/>
<dbReference type="SUPFAM" id="SSF48264">
    <property type="entry name" value="Cytochrome P450"/>
    <property type="match status" value="1"/>
</dbReference>
<dbReference type="InterPro" id="IPR050121">
    <property type="entry name" value="Cytochrome_P450_monoxygenase"/>
</dbReference>
<dbReference type="GO" id="GO:0020037">
    <property type="term" value="F:heme binding"/>
    <property type="evidence" value="ECO:0007669"/>
    <property type="project" value="InterPro"/>
</dbReference>
<comment type="similarity">
    <text evidence="2 7">Belongs to the cytochrome P450 family.</text>
</comment>
<dbReference type="GO" id="GO:0016705">
    <property type="term" value="F:oxidoreductase activity, acting on paired donors, with incorporation or reduction of molecular oxygen"/>
    <property type="evidence" value="ECO:0007669"/>
    <property type="project" value="InterPro"/>
</dbReference>
<dbReference type="PRINTS" id="PR00385">
    <property type="entry name" value="P450"/>
</dbReference>
<dbReference type="PRINTS" id="PR00463">
    <property type="entry name" value="EP450I"/>
</dbReference>
<feature type="transmembrane region" description="Helical" evidence="8">
    <location>
        <begin position="20"/>
        <end position="38"/>
    </location>
</feature>
<dbReference type="RefSeq" id="XP_040805194.1">
    <property type="nucleotide sequence ID" value="XM_040942767.1"/>
</dbReference>
<dbReference type="PANTHER" id="PTHR24305">
    <property type="entry name" value="CYTOCHROME P450"/>
    <property type="match status" value="1"/>
</dbReference>
<dbReference type="Pfam" id="PF00067">
    <property type="entry name" value="p450"/>
    <property type="match status" value="1"/>
</dbReference>
<proteinExistence type="inferred from homology"/>
<keyword evidence="4 7" id="KW-0560">Oxidoreductase</keyword>
<name>A0A8G1W5G1_9EURO</name>
<sequence>MDWIQFERGQATPGGVLRSLISLILVYAFTLVVNRLFFHPLRKVPGPRLGALSKWYGFYHNVIRDGQYSLSFASLHKKYNSPVIRIGPNAVHVQDPAFYQEMFSMTTKYYKEPDFYKALGAEGAMASILDPKQHRMYRNHLRPLFASRAVDSVIPQLKVELEKATRILKMHHAEDRPLNIQSMYRAFTSDMVCELLFGETPNFIGDGDGFHPFVEALDKFTAFSWLVVYFPWVKAIPYVLPFGLGDKLAPEFNDFKRQCKVWEAEAQAKRQAGLQSERKNLFDYYAELLAGPETAVSAVAQPAEDAFNFLTAGTESTAYTLSCTLFHILNNPEVFKTLRKELHEAEEFIRYDFDAKRIQALPYLGAIIKETMRISTAVPGNLPRMVPPGGVTVGSVFLPGGTVVSSSHLSIIHNETIFPSPHKFVPERWLGDNGKDLEKWHVGFSRGPRRCIAASLAYLELFCVTAYVVSRYEMTLFETNDSSMQWVDRISARNKEDVQVRIVADRWATFCKEE</sequence>
<evidence type="ECO:0000256" key="3">
    <source>
        <dbReference type="ARBA" id="ARBA00022723"/>
    </source>
</evidence>
<evidence type="ECO:0000256" key="2">
    <source>
        <dbReference type="ARBA" id="ARBA00010617"/>
    </source>
</evidence>
<accession>A0A8G1W5G1</accession>
<keyword evidence="6 7" id="KW-0349">Heme</keyword>
<evidence type="ECO:0000256" key="5">
    <source>
        <dbReference type="ARBA" id="ARBA00023004"/>
    </source>
</evidence>
<evidence type="ECO:0000256" key="7">
    <source>
        <dbReference type="RuleBase" id="RU000461"/>
    </source>
</evidence>
<evidence type="ECO:0000313" key="9">
    <source>
        <dbReference type="EMBL" id="RAK81184.1"/>
    </source>
</evidence>
<dbReference type="AlphaFoldDB" id="A0A8G1W5G1"/>
<dbReference type="InterPro" id="IPR017972">
    <property type="entry name" value="Cyt_P450_CS"/>
</dbReference>
<dbReference type="Proteomes" id="UP000249789">
    <property type="component" value="Unassembled WGS sequence"/>
</dbReference>
<dbReference type="VEuPathDB" id="FungiDB:BO72DRAFT_421545"/>
<keyword evidence="7 9" id="KW-0503">Monooxygenase</keyword>
<evidence type="ECO:0000256" key="4">
    <source>
        <dbReference type="ARBA" id="ARBA00023002"/>
    </source>
</evidence>
<dbReference type="PANTHER" id="PTHR24305:SF166">
    <property type="entry name" value="CYTOCHROME P450 12A4, MITOCHONDRIAL-RELATED"/>
    <property type="match status" value="1"/>
</dbReference>
<keyword evidence="5 6" id="KW-0408">Iron</keyword>
<gene>
    <name evidence="9" type="ORF">BO72DRAFT_421545</name>
</gene>
<evidence type="ECO:0000313" key="10">
    <source>
        <dbReference type="Proteomes" id="UP000249789"/>
    </source>
</evidence>
<comment type="cofactor">
    <cofactor evidence="1 6">
        <name>heme</name>
        <dbReference type="ChEBI" id="CHEBI:30413"/>
    </cofactor>
</comment>